<gene>
    <name evidence="7" type="ORF">OKA104_LOCUS20462</name>
</gene>
<dbReference type="GO" id="GO:0008667">
    <property type="term" value="F:2,3-dihydro-2,3-dihydroxybenzoate dehydrogenase activity"/>
    <property type="evidence" value="ECO:0007669"/>
    <property type="project" value="InterPro"/>
</dbReference>
<dbReference type="InterPro" id="IPR000742">
    <property type="entry name" value="EGF"/>
</dbReference>
<dbReference type="SUPFAM" id="SSF101898">
    <property type="entry name" value="NHL repeat"/>
    <property type="match status" value="2"/>
</dbReference>
<feature type="domain" description="EGF-like" evidence="6">
    <location>
        <begin position="771"/>
        <end position="810"/>
    </location>
</feature>
<keyword evidence="5" id="KW-0812">Transmembrane</keyword>
<dbReference type="Gene3D" id="2.40.10.500">
    <property type="match status" value="3"/>
</dbReference>
<dbReference type="InterPro" id="IPR003560">
    <property type="entry name" value="DHB_DH"/>
</dbReference>
<name>A0A819D842_9BILA</name>
<dbReference type="PROSITE" id="PS50026">
    <property type="entry name" value="EGF_3"/>
    <property type="match status" value="3"/>
</dbReference>
<feature type="domain" description="EGF-like" evidence="6">
    <location>
        <begin position="851"/>
        <end position="888"/>
    </location>
</feature>
<keyword evidence="3" id="KW-1015">Disulfide bond</keyword>
<dbReference type="Proteomes" id="UP000663881">
    <property type="component" value="Unassembled WGS sequence"/>
</dbReference>
<comment type="caution">
    <text evidence="3">Lacks conserved residue(s) required for the propagation of feature annotation.</text>
</comment>
<dbReference type="PROSITE" id="PS00061">
    <property type="entry name" value="ADH_SHORT"/>
    <property type="match status" value="1"/>
</dbReference>
<feature type="disulfide bond" evidence="3">
    <location>
        <begin position="800"/>
        <end position="809"/>
    </location>
</feature>
<dbReference type="GO" id="GO:0019290">
    <property type="term" value="P:siderophore biosynthetic process"/>
    <property type="evidence" value="ECO:0007669"/>
    <property type="project" value="InterPro"/>
</dbReference>
<dbReference type="Pfam" id="PF00008">
    <property type="entry name" value="EGF"/>
    <property type="match status" value="1"/>
</dbReference>
<dbReference type="Gene3D" id="2.120.10.30">
    <property type="entry name" value="TolB, C-terminal domain"/>
    <property type="match status" value="1"/>
</dbReference>
<dbReference type="PRINTS" id="PR01397">
    <property type="entry name" value="DHBDHDRGNASE"/>
</dbReference>
<accession>A0A819D842</accession>
<keyword evidence="3" id="KW-0245">EGF-like domain</keyword>
<dbReference type="InterPro" id="IPR050952">
    <property type="entry name" value="TRIM-NHL_E3_ligases"/>
</dbReference>
<reference evidence="7" key="1">
    <citation type="submission" date="2021-02" db="EMBL/GenBank/DDBJ databases">
        <authorList>
            <person name="Nowell W R."/>
        </authorList>
    </citation>
    <scope>NUCLEOTIDE SEQUENCE</scope>
</reference>
<feature type="non-terminal residue" evidence="7">
    <location>
        <position position="964"/>
    </location>
</feature>
<feature type="domain" description="EGF-like" evidence="6">
    <location>
        <begin position="812"/>
        <end position="849"/>
    </location>
</feature>
<evidence type="ECO:0000313" key="7">
    <source>
        <dbReference type="EMBL" id="CAF3833859.1"/>
    </source>
</evidence>
<proteinExistence type="predicted"/>
<evidence type="ECO:0000256" key="1">
    <source>
        <dbReference type="ARBA" id="ARBA00022737"/>
    </source>
</evidence>
<evidence type="ECO:0000259" key="6">
    <source>
        <dbReference type="PROSITE" id="PS50026"/>
    </source>
</evidence>
<dbReference type="EMBL" id="CAJOAY010001370">
    <property type="protein sequence ID" value="CAF3833859.1"/>
    <property type="molecule type" value="Genomic_DNA"/>
</dbReference>
<sequence>VFANAGVATTSPLDLITEEHYNFIFDLNVKGVLFTVQKALRILSNGGSIIINGSGVSIKGFPAHSVYSASKAAVRSFARCWSVDLKDRKIRVNVVSPGLTKTPLALQVSGGSEEAWQSRAKIYSDIVPLSRVGQPDEIAKPVVFLASDDSLYITGIELFVDGGQSMQKRLSPQAAWNQNGIIIAGCSNGSKGSSLYAFNEPIGISITDNDILYIADKMNHRVVVIHLDSTKETFSIGSGDGSKPVRFNTSHDVFIFNRSLYVLEQGNKRVQKMSLNGSDSIIVPNVTGLSSPIYLYIDNNSNIYVSDRAKHSVFVFQSNSTNGSRVAGTGVKGSTNETLDSPYGIYVNNVGTIYIADRYNNRIMKWLAGELSGVRVAGNEIAGNSSTQLNSPTYIIVDENDYMYISEAFSARVTRWAPNSTCGTCIVGCSGNYGSAPSQLERPHSLAFDSNGSLYVSDYGNHRVQKFQLLNSPIPYNQPKIDYNATWDHCGITFANKCILPTKPHGIFIDSNDSIYIANYEKDWILMLSKEGNILERRLIVKLFEYTSLFVTLNGDIYFESGNERGRIEKLKSNSTNSKFVTKFSRNCYGLFVDIRNTLYCSIQYEHRVVKILLDSDINTTITVAGASSEGLGPDQLNHPWGIFVDVNFNLYVADASNNRIQFFRQGELNGTTVAGNNIPNNLTLIFPTDVILDTEGSLYIADNGNHRIIRVGNGTFQCVVGCTGKSGSASNELNKTYGLRFDSSDHSTSLLFVAPLCENSTNIGINCNVSGTICDMGNQCLNDGNCRNIKNNQDYNCSCPPDFNGKQCQFDQRLCKENTCFNNGICDIILDSTFNCTCALGYEGTKCERKRNYCFNITCYSKGVCRPLLLGYSCECLKGSYYGEHCEITTRRIIIYQIVSKSFAYIAILAMISVAIFIIVMDILKYGFGIDLTRREVEQIRREKQAKKRKQVTQRLIYVNAIP</sequence>
<dbReference type="InterPro" id="IPR020904">
    <property type="entry name" value="Sc_DH/Rdtase_CS"/>
</dbReference>
<dbReference type="SUPFAM" id="SSF57196">
    <property type="entry name" value="EGF/Laminin"/>
    <property type="match status" value="3"/>
</dbReference>
<feature type="disulfide bond" evidence="3">
    <location>
        <begin position="781"/>
        <end position="798"/>
    </location>
</feature>
<dbReference type="CDD" id="cd05233">
    <property type="entry name" value="SDR_c"/>
    <property type="match status" value="1"/>
</dbReference>
<dbReference type="PANTHER" id="PTHR24104:SF25">
    <property type="entry name" value="PROTEIN LIN-41"/>
    <property type="match status" value="1"/>
</dbReference>
<dbReference type="SUPFAM" id="SSF51735">
    <property type="entry name" value="NAD(P)-binding Rossmann-fold domains"/>
    <property type="match status" value="1"/>
</dbReference>
<dbReference type="CDD" id="cd05819">
    <property type="entry name" value="NHL"/>
    <property type="match status" value="2"/>
</dbReference>
<protein>
    <recommendedName>
        <fullName evidence="6">EGF-like domain-containing protein</fullName>
    </recommendedName>
</protein>
<dbReference type="CDD" id="cd00054">
    <property type="entry name" value="EGF_CA"/>
    <property type="match status" value="2"/>
</dbReference>
<feature type="transmembrane region" description="Helical" evidence="5">
    <location>
        <begin position="904"/>
        <end position="925"/>
    </location>
</feature>
<dbReference type="InterPro" id="IPR001258">
    <property type="entry name" value="NHL_repeat"/>
</dbReference>
<dbReference type="SMART" id="SM00181">
    <property type="entry name" value="EGF"/>
    <property type="match status" value="3"/>
</dbReference>
<feature type="disulfide bond" evidence="3">
    <location>
        <begin position="839"/>
        <end position="848"/>
    </location>
</feature>
<comment type="caution">
    <text evidence="7">The sequence shown here is derived from an EMBL/GenBank/DDBJ whole genome shotgun (WGS) entry which is preliminary data.</text>
</comment>
<dbReference type="PANTHER" id="PTHR24104">
    <property type="entry name" value="E3 UBIQUITIN-PROTEIN LIGASE NHLRC1-RELATED"/>
    <property type="match status" value="1"/>
</dbReference>
<dbReference type="Gene3D" id="2.10.25.10">
    <property type="entry name" value="Laminin"/>
    <property type="match status" value="2"/>
</dbReference>
<keyword evidence="5" id="KW-1133">Transmembrane helix</keyword>
<keyword evidence="1" id="KW-0677">Repeat</keyword>
<evidence type="ECO:0000256" key="2">
    <source>
        <dbReference type="ARBA" id="ARBA00023002"/>
    </source>
</evidence>
<dbReference type="Gene3D" id="3.40.50.720">
    <property type="entry name" value="NAD(P)-binding Rossmann-like Domain"/>
    <property type="match status" value="1"/>
</dbReference>
<evidence type="ECO:0000256" key="5">
    <source>
        <dbReference type="SAM" id="Phobius"/>
    </source>
</evidence>
<dbReference type="Pfam" id="PF13561">
    <property type="entry name" value="adh_short_C2"/>
    <property type="match status" value="1"/>
</dbReference>
<dbReference type="InterPro" id="IPR036291">
    <property type="entry name" value="NAD(P)-bd_dom_sf"/>
</dbReference>
<feature type="repeat" description="NHL" evidence="4">
    <location>
        <begin position="427"/>
        <end position="470"/>
    </location>
</feature>
<evidence type="ECO:0000313" key="8">
    <source>
        <dbReference type="Proteomes" id="UP000663881"/>
    </source>
</evidence>
<dbReference type="InterPro" id="IPR002347">
    <property type="entry name" value="SDR_fam"/>
</dbReference>
<evidence type="ECO:0000256" key="3">
    <source>
        <dbReference type="PROSITE-ProRule" id="PRU00076"/>
    </source>
</evidence>
<dbReference type="GO" id="GO:0008270">
    <property type="term" value="F:zinc ion binding"/>
    <property type="evidence" value="ECO:0007669"/>
    <property type="project" value="UniProtKB-KW"/>
</dbReference>
<dbReference type="InterPro" id="IPR011042">
    <property type="entry name" value="6-blade_b-propeller_TolB-like"/>
</dbReference>
<dbReference type="PROSITE" id="PS00022">
    <property type="entry name" value="EGF_1"/>
    <property type="match status" value="2"/>
</dbReference>
<dbReference type="Pfam" id="PF01436">
    <property type="entry name" value="NHL"/>
    <property type="match status" value="2"/>
</dbReference>
<dbReference type="PROSITE" id="PS51125">
    <property type="entry name" value="NHL"/>
    <property type="match status" value="2"/>
</dbReference>
<organism evidence="7 8">
    <name type="scientific">Adineta steineri</name>
    <dbReference type="NCBI Taxonomy" id="433720"/>
    <lineage>
        <taxon>Eukaryota</taxon>
        <taxon>Metazoa</taxon>
        <taxon>Spiralia</taxon>
        <taxon>Gnathifera</taxon>
        <taxon>Rotifera</taxon>
        <taxon>Eurotatoria</taxon>
        <taxon>Bdelloidea</taxon>
        <taxon>Adinetida</taxon>
        <taxon>Adinetidae</taxon>
        <taxon>Adineta</taxon>
    </lineage>
</organism>
<dbReference type="PROSITE" id="PS01186">
    <property type="entry name" value="EGF_2"/>
    <property type="match status" value="1"/>
</dbReference>
<keyword evidence="2" id="KW-0560">Oxidoreductase</keyword>
<evidence type="ECO:0000256" key="4">
    <source>
        <dbReference type="PROSITE-ProRule" id="PRU00504"/>
    </source>
</evidence>
<feature type="repeat" description="NHL" evidence="4">
    <location>
        <begin position="633"/>
        <end position="667"/>
    </location>
</feature>
<keyword evidence="5" id="KW-0472">Membrane</keyword>
<dbReference type="AlphaFoldDB" id="A0A819D842"/>